<dbReference type="EC" id="2.1.3.15" evidence="10"/>
<comment type="subunit">
    <text evidence="10">Acetyl-CoA carboxylase is a heterohexamer composed of biotin carboxyl carrier protein (AccB), biotin carboxylase (AccC) and two subunits each of ACCase subunit alpha (AccA) and ACCase subunit beta (AccD).</text>
</comment>
<dbReference type="InterPro" id="IPR011763">
    <property type="entry name" value="COA_CT_C"/>
</dbReference>
<dbReference type="NCBIfam" id="TIGR00513">
    <property type="entry name" value="accA"/>
    <property type="match status" value="1"/>
</dbReference>
<dbReference type="InterPro" id="IPR001095">
    <property type="entry name" value="Acetyl_CoA_COase_a_su"/>
</dbReference>
<dbReference type="GO" id="GO:0005524">
    <property type="term" value="F:ATP binding"/>
    <property type="evidence" value="ECO:0007669"/>
    <property type="project" value="UniProtKB-KW"/>
</dbReference>
<comment type="caution">
    <text evidence="12">The sequence shown here is derived from an EMBL/GenBank/DDBJ whole genome shotgun (WGS) entry which is preliminary data.</text>
</comment>
<dbReference type="Pfam" id="PF03255">
    <property type="entry name" value="ACCA"/>
    <property type="match status" value="1"/>
</dbReference>
<dbReference type="GO" id="GO:0003989">
    <property type="term" value="F:acetyl-CoA carboxylase activity"/>
    <property type="evidence" value="ECO:0007669"/>
    <property type="project" value="InterPro"/>
</dbReference>
<dbReference type="GO" id="GO:0016743">
    <property type="term" value="F:carboxyl- or carbamoyltransferase activity"/>
    <property type="evidence" value="ECO:0007669"/>
    <property type="project" value="UniProtKB-UniRule"/>
</dbReference>
<sequence>MIREIEAKIADIDAELAGLAEPGDGAAQLRRAQLVRDRSELLEACRDLSAGDRVYVARHAGRPGTADFIAALITDFFECKGDRLCREDPSILGGVGFFHGLPVTVIGHRKGKDLNENMACNFGMPSPEGYRKAQRLMRQAEKFRRPILTFVDTPGAYPGLEAEAHGQGEAIASSLALMSALTVPVISVVIGEGGSGGALALAVANRVLMLENAVYSVLSPEGFASILWKDSSRAQEAAEVMKLTARDLLDLGVADQIIPEPLGGAHQDPQAVFQAVDRALLENLQPLLKLRDPAAHRYQKFREMGLRYTNEARKDRI</sequence>
<keyword evidence="10" id="KW-0963">Cytoplasm</keyword>
<keyword evidence="12" id="KW-0436">Ligase</keyword>
<keyword evidence="5 10" id="KW-0276">Fatty acid metabolism</keyword>
<dbReference type="SUPFAM" id="SSF52096">
    <property type="entry name" value="ClpP/crotonase"/>
    <property type="match status" value="1"/>
</dbReference>
<name>A0A9D2S5V0_9FIRM</name>
<organism evidence="12 13">
    <name type="scientific">Candidatus Flavonifractor intestinipullorum</name>
    <dbReference type="NCBI Taxonomy" id="2838587"/>
    <lineage>
        <taxon>Bacteria</taxon>
        <taxon>Bacillati</taxon>
        <taxon>Bacillota</taxon>
        <taxon>Clostridia</taxon>
        <taxon>Eubacteriales</taxon>
        <taxon>Oscillospiraceae</taxon>
        <taxon>Flavonifractor</taxon>
    </lineage>
</organism>
<feature type="domain" description="CoA carboxyltransferase C-terminal" evidence="11">
    <location>
        <begin position="33"/>
        <end position="286"/>
    </location>
</feature>
<dbReference type="EMBL" id="DWYC01000087">
    <property type="protein sequence ID" value="HJB57792.1"/>
    <property type="molecule type" value="Genomic_DNA"/>
</dbReference>
<keyword evidence="6 10" id="KW-0067">ATP-binding</keyword>
<gene>
    <name evidence="10" type="primary">accA</name>
    <name evidence="12" type="ORF">H9714_09600</name>
</gene>
<evidence type="ECO:0000256" key="7">
    <source>
        <dbReference type="ARBA" id="ARBA00023098"/>
    </source>
</evidence>
<reference evidence="12" key="1">
    <citation type="journal article" date="2021" name="PeerJ">
        <title>Extensive microbial diversity within the chicken gut microbiome revealed by metagenomics and culture.</title>
        <authorList>
            <person name="Gilroy R."/>
            <person name="Ravi A."/>
            <person name="Getino M."/>
            <person name="Pursley I."/>
            <person name="Horton D.L."/>
            <person name="Alikhan N.F."/>
            <person name="Baker D."/>
            <person name="Gharbi K."/>
            <person name="Hall N."/>
            <person name="Watson M."/>
            <person name="Adriaenssens E.M."/>
            <person name="Foster-Nyarko E."/>
            <person name="Jarju S."/>
            <person name="Secka A."/>
            <person name="Antonio M."/>
            <person name="Oren A."/>
            <person name="Chaudhuri R.R."/>
            <person name="La Ragione R."/>
            <person name="Hildebrand F."/>
            <person name="Pallen M.J."/>
        </authorList>
    </citation>
    <scope>NUCLEOTIDE SEQUENCE</scope>
    <source>
        <strain evidence="12">CHK189-11263</strain>
    </source>
</reference>
<dbReference type="NCBIfam" id="NF004344">
    <property type="entry name" value="PRK05724.1"/>
    <property type="match status" value="1"/>
</dbReference>
<dbReference type="PANTHER" id="PTHR42853:SF3">
    <property type="entry name" value="ACETYL-COENZYME A CARBOXYLASE CARBOXYL TRANSFERASE SUBUNIT ALPHA, CHLOROPLASTIC"/>
    <property type="match status" value="1"/>
</dbReference>
<dbReference type="GO" id="GO:0006633">
    <property type="term" value="P:fatty acid biosynthetic process"/>
    <property type="evidence" value="ECO:0007669"/>
    <property type="project" value="UniProtKB-KW"/>
</dbReference>
<comment type="similarity">
    <text evidence="10">Belongs to the AccA family.</text>
</comment>
<dbReference type="PANTHER" id="PTHR42853">
    <property type="entry name" value="ACETYL-COENZYME A CARBOXYLASE CARBOXYL TRANSFERASE SUBUNIT ALPHA"/>
    <property type="match status" value="1"/>
</dbReference>
<evidence type="ECO:0000259" key="11">
    <source>
        <dbReference type="PROSITE" id="PS50989"/>
    </source>
</evidence>
<evidence type="ECO:0000313" key="13">
    <source>
        <dbReference type="Proteomes" id="UP000824208"/>
    </source>
</evidence>
<evidence type="ECO:0000256" key="8">
    <source>
        <dbReference type="ARBA" id="ARBA00023160"/>
    </source>
</evidence>
<accession>A0A9D2S5V0</accession>
<dbReference type="AlphaFoldDB" id="A0A9D2S5V0"/>
<dbReference type="HAMAP" id="MF_00823">
    <property type="entry name" value="AcetylCoA_CT_alpha"/>
    <property type="match status" value="1"/>
</dbReference>
<evidence type="ECO:0000313" key="12">
    <source>
        <dbReference type="EMBL" id="HJB57792.1"/>
    </source>
</evidence>
<comment type="catalytic activity">
    <reaction evidence="9 10">
        <text>N(6)-carboxybiotinyl-L-lysyl-[protein] + acetyl-CoA = N(6)-biotinyl-L-lysyl-[protein] + malonyl-CoA</text>
        <dbReference type="Rhea" id="RHEA:54728"/>
        <dbReference type="Rhea" id="RHEA-COMP:10505"/>
        <dbReference type="Rhea" id="RHEA-COMP:10506"/>
        <dbReference type="ChEBI" id="CHEBI:57288"/>
        <dbReference type="ChEBI" id="CHEBI:57384"/>
        <dbReference type="ChEBI" id="CHEBI:83144"/>
        <dbReference type="ChEBI" id="CHEBI:83145"/>
        <dbReference type="EC" id="2.1.3.15"/>
    </reaction>
</comment>
<keyword evidence="8 10" id="KW-0275">Fatty acid biosynthesis</keyword>
<keyword evidence="4 10" id="KW-0547">Nucleotide-binding</keyword>
<evidence type="ECO:0000256" key="5">
    <source>
        <dbReference type="ARBA" id="ARBA00022832"/>
    </source>
</evidence>
<dbReference type="NCBIfam" id="NF041504">
    <property type="entry name" value="AccA_sub"/>
    <property type="match status" value="1"/>
</dbReference>
<evidence type="ECO:0000256" key="6">
    <source>
        <dbReference type="ARBA" id="ARBA00022840"/>
    </source>
</evidence>
<evidence type="ECO:0000256" key="10">
    <source>
        <dbReference type="HAMAP-Rule" id="MF_00823"/>
    </source>
</evidence>
<comment type="function">
    <text evidence="10">Component of the acetyl coenzyme A carboxylase (ACC) complex. First, biotin carboxylase catalyzes the carboxylation of biotin on its carrier protein (BCCP) and then the CO(2) group is transferred by the carboxyltransferase to acetyl-CoA to form malonyl-CoA.</text>
</comment>
<dbReference type="PROSITE" id="PS50989">
    <property type="entry name" value="COA_CT_CTER"/>
    <property type="match status" value="1"/>
</dbReference>
<evidence type="ECO:0000256" key="4">
    <source>
        <dbReference type="ARBA" id="ARBA00022741"/>
    </source>
</evidence>
<protein>
    <recommendedName>
        <fullName evidence="10">Acetyl-coenzyme A carboxylase carboxyl transferase subunit alpha</fullName>
        <shortName evidence="10">ACCase subunit alpha</shortName>
        <shortName evidence="10">Acetyl-CoA carboxylase carboxyltransferase subunit alpha</shortName>
        <ecNumber evidence="10">2.1.3.15</ecNumber>
    </recommendedName>
</protein>
<comment type="pathway">
    <text evidence="1 10">Lipid metabolism; malonyl-CoA biosynthesis; malonyl-CoA from acetyl-CoA: step 1/1.</text>
</comment>
<dbReference type="GO" id="GO:2001295">
    <property type="term" value="P:malonyl-CoA biosynthetic process"/>
    <property type="evidence" value="ECO:0007669"/>
    <property type="project" value="UniProtKB-UniRule"/>
</dbReference>
<evidence type="ECO:0000256" key="9">
    <source>
        <dbReference type="ARBA" id="ARBA00049152"/>
    </source>
</evidence>
<proteinExistence type="inferred from homology"/>
<dbReference type="Gene3D" id="3.90.226.10">
    <property type="entry name" value="2-enoyl-CoA Hydratase, Chain A, domain 1"/>
    <property type="match status" value="1"/>
</dbReference>
<dbReference type="Proteomes" id="UP000824208">
    <property type="component" value="Unassembled WGS sequence"/>
</dbReference>
<comment type="subcellular location">
    <subcellularLocation>
        <location evidence="10">Cytoplasm</location>
    </subcellularLocation>
</comment>
<keyword evidence="3 10" id="KW-0808">Transferase</keyword>
<keyword evidence="2 10" id="KW-0444">Lipid biosynthesis</keyword>
<dbReference type="GO" id="GO:0009317">
    <property type="term" value="C:acetyl-CoA carboxylase complex"/>
    <property type="evidence" value="ECO:0007669"/>
    <property type="project" value="InterPro"/>
</dbReference>
<dbReference type="PRINTS" id="PR01069">
    <property type="entry name" value="ACCCTRFRASEA"/>
</dbReference>
<evidence type="ECO:0000256" key="2">
    <source>
        <dbReference type="ARBA" id="ARBA00022516"/>
    </source>
</evidence>
<dbReference type="InterPro" id="IPR029045">
    <property type="entry name" value="ClpP/crotonase-like_dom_sf"/>
</dbReference>
<evidence type="ECO:0000256" key="1">
    <source>
        <dbReference type="ARBA" id="ARBA00004956"/>
    </source>
</evidence>
<evidence type="ECO:0000256" key="3">
    <source>
        <dbReference type="ARBA" id="ARBA00022679"/>
    </source>
</evidence>
<keyword evidence="7 10" id="KW-0443">Lipid metabolism</keyword>
<reference evidence="12" key="2">
    <citation type="submission" date="2021-04" db="EMBL/GenBank/DDBJ databases">
        <authorList>
            <person name="Gilroy R."/>
        </authorList>
    </citation>
    <scope>NUCLEOTIDE SEQUENCE</scope>
    <source>
        <strain evidence="12">CHK189-11263</strain>
    </source>
</reference>